<evidence type="ECO:0000259" key="9">
    <source>
        <dbReference type="Pfam" id="PF00425"/>
    </source>
</evidence>
<dbReference type="InterPro" id="IPR006805">
    <property type="entry name" value="Anth_synth_I_N"/>
</dbReference>
<dbReference type="PANTHER" id="PTHR11236:SF48">
    <property type="entry name" value="ISOCHORISMATE SYNTHASE MENF"/>
    <property type="match status" value="1"/>
</dbReference>
<dbReference type="InterPro" id="IPR015890">
    <property type="entry name" value="Chorismate_C"/>
</dbReference>
<dbReference type="Pfam" id="PF04715">
    <property type="entry name" value="Anth_synt_I_N"/>
    <property type="match status" value="1"/>
</dbReference>
<dbReference type="SUPFAM" id="SSF56322">
    <property type="entry name" value="ADC synthase"/>
    <property type="match status" value="1"/>
</dbReference>
<keyword evidence="12" id="KW-1185">Reference proteome</keyword>
<sequence>MMKPELEELKKYSVQYQYVPVKLEFKMPQFDVYQITDYFDRLQQHAFQLTINDREQHRFTYLVTMPKQIITVYGDHISVDQQVIHQDPHSYLEHLLERFRTPKLAGFPPFSGGISGYFAYEYAKTAVSKLAQLPTLSDSQPLAQLLLVDEVIVYDQQRQICQLIKLVKLGHLATSYGEAFTRLTALKKELLSVQPHQLQAYRQTTEFLPQQTPDQFAHGVEQVKQDIHNGEIFQLIYSNPQIAQSNGSLIKVAQQLATDNPSPYQFYFHQGDYQVAVASPETLVAKQDEQLLTYPLAGTRRRGHDQSEDQKFERELTTSVKELSEHNMLVDLGRNDLGRVSQIGSVKVTRHAQILRFSQVMHLGSTVEAQAKAHLSALDLLDAVFPAGTLSGAPKVRAMELIYHYEQITRGIYGGCFGYFDFNGDVDMAIGIRLVYRQGNRTVIHSGAGIVADSDAKHEYQECFNKARAVNLAVQKVSDQNESID</sequence>
<evidence type="ECO:0000313" key="11">
    <source>
        <dbReference type="EMBL" id="KRO07199.1"/>
    </source>
</evidence>
<evidence type="ECO:0000256" key="1">
    <source>
        <dbReference type="ARBA" id="ARBA00001946"/>
    </source>
</evidence>
<accession>A0ABR5Q2S8</accession>
<comment type="function">
    <text evidence="7">Part of a heterotetrameric complex that catalyzes the two-step biosynthesis of anthranilate, an intermediate in the biosynthesis of L-tryptophan. In the first step, the glutamine-binding beta subunit (TrpG) of anthranilate synthase (AS) provides the glutamine amidotransferase activity which generates ammonia as a substrate that, along with chorismate, is used in the second step, catalyzed by the large alpha subunit of AS (TrpE) to produce anthranilate. In the absence of TrpG, TrpE can synthesize anthranilate directly from chorismate and high concentrations of ammonia.</text>
</comment>
<keyword evidence="5" id="KW-0460">Magnesium</keyword>
<evidence type="ECO:0000256" key="6">
    <source>
        <dbReference type="ARBA" id="ARBA00023239"/>
    </source>
</evidence>
<name>A0ABR5Q2S8_9LACO</name>
<feature type="domain" description="Chorismate-utilising enzyme C-terminal" evidence="9">
    <location>
        <begin position="214"/>
        <end position="466"/>
    </location>
</feature>
<comment type="cofactor">
    <cofactor evidence="1">
        <name>Mg(2+)</name>
        <dbReference type="ChEBI" id="CHEBI:18420"/>
    </cofactor>
</comment>
<evidence type="ECO:0000313" key="12">
    <source>
        <dbReference type="Proteomes" id="UP000051884"/>
    </source>
</evidence>
<dbReference type="Pfam" id="PF00425">
    <property type="entry name" value="Chorismate_bind"/>
    <property type="match status" value="1"/>
</dbReference>
<evidence type="ECO:0000256" key="5">
    <source>
        <dbReference type="ARBA" id="ARBA00022842"/>
    </source>
</evidence>
<protein>
    <recommendedName>
        <fullName evidence="3">Anthranilate synthase component 1</fullName>
    </recommendedName>
</protein>
<evidence type="ECO:0000259" key="10">
    <source>
        <dbReference type="Pfam" id="PF04715"/>
    </source>
</evidence>
<proteinExistence type="predicted"/>
<dbReference type="PANTHER" id="PTHR11236">
    <property type="entry name" value="AMINOBENZOATE/ANTHRANILATE SYNTHASE"/>
    <property type="match status" value="1"/>
</dbReference>
<dbReference type="Gene3D" id="3.60.120.10">
    <property type="entry name" value="Anthranilate synthase"/>
    <property type="match status" value="1"/>
</dbReference>
<evidence type="ECO:0000256" key="2">
    <source>
        <dbReference type="ARBA" id="ARBA00011575"/>
    </source>
</evidence>
<dbReference type="PRINTS" id="PR00095">
    <property type="entry name" value="ANTSNTHASEI"/>
</dbReference>
<dbReference type="Proteomes" id="UP000051884">
    <property type="component" value="Unassembled WGS sequence"/>
</dbReference>
<evidence type="ECO:0000256" key="3">
    <source>
        <dbReference type="ARBA" id="ARBA00020653"/>
    </source>
</evidence>
<evidence type="ECO:0000256" key="8">
    <source>
        <dbReference type="ARBA" id="ARBA00047683"/>
    </source>
</evidence>
<comment type="catalytic activity">
    <reaction evidence="8">
        <text>chorismate + L-glutamine = anthranilate + pyruvate + L-glutamate + H(+)</text>
        <dbReference type="Rhea" id="RHEA:21732"/>
        <dbReference type="ChEBI" id="CHEBI:15361"/>
        <dbReference type="ChEBI" id="CHEBI:15378"/>
        <dbReference type="ChEBI" id="CHEBI:16567"/>
        <dbReference type="ChEBI" id="CHEBI:29748"/>
        <dbReference type="ChEBI" id="CHEBI:29985"/>
        <dbReference type="ChEBI" id="CHEBI:58359"/>
        <dbReference type="EC" id="4.1.3.27"/>
    </reaction>
</comment>
<comment type="caution">
    <text evidence="11">The sequence shown here is derived from an EMBL/GenBank/DDBJ whole genome shotgun (WGS) entry which is preliminary data.</text>
</comment>
<dbReference type="InterPro" id="IPR005801">
    <property type="entry name" value="ADC_synthase"/>
</dbReference>
<dbReference type="InterPro" id="IPR019999">
    <property type="entry name" value="Anth_synth_I-like"/>
</dbReference>
<feature type="domain" description="Anthranilate synthase component I N-terminal" evidence="10">
    <location>
        <begin position="38"/>
        <end position="162"/>
    </location>
</feature>
<keyword evidence="6" id="KW-0456">Lyase</keyword>
<evidence type="ECO:0000256" key="7">
    <source>
        <dbReference type="ARBA" id="ARBA00025634"/>
    </source>
</evidence>
<reference evidence="11 12" key="1">
    <citation type="journal article" date="2015" name="Genome Announc.">
        <title>Expanding the biotechnology potential of lactobacilli through comparative genomics of 213 strains and associated genera.</title>
        <authorList>
            <person name="Sun Z."/>
            <person name="Harris H.M."/>
            <person name="McCann A."/>
            <person name="Guo C."/>
            <person name="Argimon S."/>
            <person name="Zhang W."/>
            <person name="Yang X."/>
            <person name="Jeffery I.B."/>
            <person name="Cooney J.C."/>
            <person name="Kagawa T.F."/>
            <person name="Liu W."/>
            <person name="Song Y."/>
            <person name="Salvetti E."/>
            <person name="Wrobel A."/>
            <person name="Rasinkangas P."/>
            <person name="Parkhill J."/>
            <person name="Rea M.C."/>
            <person name="O'Sullivan O."/>
            <person name="Ritari J."/>
            <person name="Douillard F.P."/>
            <person name="Paul Ross R."/>
            <person name="Yang R."/>
            <person name="Briner A.E."/>
            <person name="Felis G.E."/>
            <person name="de Vos W.M."/>
            <person name="Barrangou R."/>
            <person name="Klaenhammer T.R."/>
            <person name="Caufield P.W."/>
            <person name="Cui Y."/>
            <person name="Zhang H."/>
            <person name="O'Toole P.W."/>
        </authorList>
    </citation>
    <scope>NUCLEOTIDE SEQUENCE [LARGE SCALE GENOMIC DNA]</scope>
    <source>
        <strain evidence="11 12">DSM 26202</strain>
    </source>
</reference>
<comment type="subunit">
    <text evidence="2">Heterotetramer consisting of two non-identical subunits: a beta subunit (TrpG) and a large alpha subunit (TrpE).</text>
</comment>
<dbReference type="EMBL" id="JQCH01000057">
    <property type="protein sequence ID" value="KRO07199.1"/>
    <property type="molecule type" value="Genomic_DNA"/>
</dbReference>
<evidence type="ECO:0000256" key="4">
    <source>
        <dbReference type="ARBA" id="ARBA00022723"/>
    </source>
</evidence>
<keyword evidence="4" id="KW-0479">Metal-binding</keyword>
<organism evidence="11 12">
    <name type="scientific">Paucilactobacillus hokkaidonensis</name>
    <dbReference type="NCBI Taxonomy" id="1193095"/>
    <lineage>
        <taxon>Bacteria</taxon>
        <taxon>Bacillati</taxon>
        <taxon>Bacillota</taxon>
        <taxon>Bacilli</taxon>
        <taxon>Lactobacillales</taxon>
        <taxon>Lactobacillaceae</taxon>
        <taxon>Paucilactobacillus</taxon>
    </lineage>
</organism>
<gene>
    <name evidence="11" type="ORF">IV59_GL001895</name>
</gene>